<dbReference type="Proteomes" id="UP000509510">
    <property type="component" value="Chromosome III"/>
</dbReference>
<dbReference type="AlphaFoldDB" id="A0A7H8R0Q4"/>
<dbReference type="InterPro" id="IPR008030">
    <property type="entry name" value="NmrA-like"/>
</dbReference>
<gene>
    <name evidence="4" type="ORF">TRUGW13939_06682</name>
</gene>
<evidence type="ECO:0000259" key="3">
    <source>
        <dbReference type="Pfam" id="PF05368"/>
    </source>
</evidence>
<dbReference type="RefSeq" id="XP_035345726.1">
    <property type="nucleotide sequence ID" value="XM_035489833.1"/>
</dbReference>
<dbReference type="GO" id="GO:0005634">
    <property type="term" value="C:nucleus"/>
    <property type="evidence" value="ECO:0007669"/>
    <property type="project" value="TreeGrafter"/>
</dbReference>
<sequence length="330" mass="36690">MSRNICITSAEGNTAFSIAKLLLTTEPFKKEIGQITGLALNPNTEYCQQLQTLGAKITQHKPGRVRDTVKILENTKSDTLMLIPPAHANKIDITMELIEAAKRANIQNVCFMSAAGCDLADRDAQPRLREFIDLEALFMKLKGDEGTKMGPSSVIIRPGFYAENLLLYAPQAQEEGLIPIPIGQNTKFPPVALGDVARLAAHILTGKGKYGFSNEHRGQLLTMTGPMLLNGDELAQIASRVLGVEMKFDDVLEREARRLLRFRIDNDLSEMEYLLEYYSLVREGKTNYISTIGFHDVTGTHPTEPPDFFKTYKDEFMPKKAIQKLGADGV</sequence>
<feature type="domain" description="NmrA-like" evidence="3">
    <location>
        <begin position="4"/>
        <end position="277"/>
    </location>
</feature>
<dbReference type="PANTHER" id="PTHR42748:SF22">
    <property type="entry name" value="NMRA-LIKE DOMAIN-CONTAINING PROTEIN"/>
    <property type="match status" value="1"/>
</dbReference>
<keyword evidence="2" id="KW-0521">NADP</keyword>
<dbReference type="Pfam" id="PF05368">
    <property type="entry name" value="NmrA"/>
    <property type="match status" value="1"/>
</dbReference>
<reference evidence="5" key="1">
    <citation type="submission" date="2020-06" db="EMBL/GenBank/DDBJ databases">
        <title>A chromosome-scale genome assembly of Talaromyces rugulosus W13939.</title>
        <authorList>
            <person name="Wang B."/>
            <person name="Guo L."/>
            <person name="Ye K."/>
            <person name="Wang L."/>
        </authorList>
    </citation>
    <scope>NUCLEOTIDE SEQUENCE [LARGE SCALE GENOMIC DNA]</scope>
    <source>
        <strain evidence="5">W13939</strain>
    </source>
</reference>
<dbReference type="GeneID" id="55994177"/>
<dbReference type="InterPro" id="IPR036291">
    <property type="entry name" value="NAD(P)-bd_dom_sf"/>
</dbReference>
<name>A0A7H8R0Q4_TALRU</name>
<evidence type="ECO:0000313" key="4">
    <source>
        <dbReference type="EMBL" id="QKX59548.1"/>
    </source>
</evidence>
<comment type="similarity">
    <text evidence="1">Belongs to the NmrA-type oxidoreductase family.</text>
</comment>
<dbReference type="EMBL" id="CP055900">
    <property type="protein sequence ID" value="QKX59548.1"/>
    <property type="molecule type" value="Genomic_DNA"/>
</dbReference>
<proteinExistence type="inferred from homology"/>
<evidence type="ECO:0000313" key="5">
    <source>
        <dbReference type="Proteomes" id="UP000509510"/>
    </source>
</evidence>
<accession>A0A7H8R0Q4</accession>
<keyword evidence="5" id="KW-1185">Reference proteome</keyword>
<organism evidence="4 5">
    <name type="scientific">Talaromyces rugulosus</name>
    <name type="common">Penicillium rugulosum</name>
    <dbReference type="NCBI Taxonomy" id="121627"/>
    <lineage>
        <taxon>Eukaryota</taxon>
        <taxon>Fungi</taxon>
        <taxon>Dikarya</taxon>
        <taxon>Ascomycota</taxon>
        <taxon>Pezizomycotina</taxon>
        <taxon>Eurotiomycetes</taxon>
        <taxon>Eurotiomycetidae</taxon>
        <taxon>Eurotiales</taxon>
        <taxon>Trichocomaceae</taxon>
        <taxon>Talaromyces</taxon>
        <taxon>Talaromyces sect. Islandici</taxon>
    </lineage>
</organism>
<evidence type="ECO:0000256" key="2">
    <source>
        <dbReference type="ARBA" id="ARBA00022857"/>
    </source>
</evidence>
<dbReference type="PANTHER" id="PTHR42748">
    <property type="entry name" value="NITROGEN METABOLITE REPRESSION PROTEIN NMRA FAMILY MEMBER"/>
    <property type="match status" value="1"/>
</dbReference>
<dbReference type="InterPro" id="IPR051164">
    <property type="entry name" value="NmrA-like_oxidored"/>
</dbReference>
<dbReference type="Gene3D" id="3.40.50.720">
    <property type="entry name" value="NAD(P)-binding Rossmann-like Domain"/>
    <property type="match status" value="1"/>
</dbReference>
<dbReference type="Gene3D" id="3.90.25.10">
    <property type="entry name" value="UDP-galactose 4-epimerase, domain 1"/>
    <property type="match status" value="1"/>
</dbReference>
<dbReference type="KEGG" id="trg:TRUGW13939_06682"/>
<dbReference type="SUPFAM" id="SSF51735">
    <property type="entry name" value="NAD(P)-binding Rossmann-fold domains"/>
    <property type="match status" value="1"/>
</dbReference>
<evidence type="ECO:0000256" key="1">
    <source>
        <dbReference type="ARBA" id="ARBA00006328"/>
    </source>
</evidence>
<dbReference type="OrthoDB" id="10254221at2759"/>
<protein>
    <recommendedName>
        <fullName evidence="3">NmrA-like domain-containing protein</fullName>
    </recommendedName>
</protein>